<dbReference type="OrthoDB" id="421974at2759"/>
<protein>
    <submittedName>
        <fullName evidence="3">Unconventional myosin-XVI</fullName>
    </submittedName>
</protein>
<dbReference type="Gene3D" id="1.10.1000.11">
    <property type="entry name" value="Arf Nucleotide-binding Site Opener,domain 2"/>
    <property type="match status" value="1"/>
</dbReference>
<dbReference type="InterPro" id="IPR023394">
    <property type="entry name" value="Sec7_C_sf"/>
</dbReference>
<dbReference type="AlphaFoldDB" id="A0A9P1CME3"/>
<comment type="caution">
    <text evidence="2">The sequence shown here is derived from an EMBL/GenBank/DDBJ whole genome shotgun (WGS) entry which is preliminary data.</text>
</comment>
<gene>
    <name evidence="2" type="ORF">C1SCF055_LOCUS20439</name>
</gene>
<dbReference type="InterPro" id="IPR000904">
    <property type="entry name" value="Sec7_dom"/>
</dbReference>
<evidence type="ECO:0000313" key="4">
    <source>
        <dbReference type="Proteomes" id="UP001152797"/>
    </source>
</evidence>
<dbReference type="GO" id="GO:0032012">
    <property type="term" value="P:regulation of ARF protein signal transduction"/>
    <property type="evidence" value="ECO:0007669"/>
    <property type="project" value="InterPro"/>
</dbReference>
<keyword evidence="4" id="KW-1185">Reference proteome</keyword>
<accession>A0A9P1CME3</accession>
<evidence type="ECO:0000259" key="1">
    <source>
        <dbReference type="PROSITE" id="PS50190"/>
    </source>
</evidence>
<evidence type="ECO:0000313" key="3">
    <source>
        <dbReference type="EMBL" id="CAL4781029.1"/>
    </source>
</evidence>
<dbReference type="SUPFAM" id="SSF48425">
    <property type="entry name" value="Sec7 domain"/>
    <property type="match status" value="1"/>
</dbReference>
<dbReference type="EMBL" id="CAMXCT010001867">
    <property type="protein sequence ID" value="CAI3993717.1"/>
    <property type="molecule type" value="Genomic_DNA"/>
</dbReference>
<organism evidence="2">
    <name type="scientific">Cladocopium goreaui</name>
    <dbReference type="NCBI Taxonomy" id="2562237"/>
    <lineage>
        <taxon>Eukaryota</taxon>
        <taxon>Sar</taxon>
        <taxon>Alveolata</taxon>
        <taxon>Dinophyceae</taxon>
        <taxon>Suessiales</taxon>
        <taxon>Symbiodiniaceae</taxon>
        <taxon>Cladocopium</taxon>
    </lineage>
</organism>
<name>A0A9P1CME3_9DINO</name>
<dbReference type="EMBL" id="CAMXCT020001867">
    <property type="protein sequence ID" value="CAL1147092.1"/>
    <property type="molecule type" value="Genomic_DNA"/>
</dbReference>
<sequence>MGRRAVVVRLIQAKAMPGLVNSRGLKAPDLCKDTVTYQAIIRNMGPEQADPKLFTQGVSLEKTGLDTLADEAALVLSTNVVGLPQQCEPELFFVNPRPVFSHTVAHRKALLGLAAAVFNLQPSHGLALVVLTGLEEGYTSAMKVLLKQNVSRTMAGSFLGEPLSVCPLIRFSFFDSLPMLNTGVISCLRTIFSALGIPEELQKLDRILWAVASVWWRKHKALKEAGRAVQPSRRVSKIPSTELNGMELFQYLSGQEALYQLMLSTLLLHRRIWGGANNMPTGPMDFEEWAELNQGIERQGEDNVPLHVQSKIYNDIVSLRVPELCIWPANEVVVLSENIPEEALPGPVGQIDMVLQKAYAAGESALQHRAILEGWLWVYTSALLPGSLGSSECAHTFAQEEEVEVPDGSMHRIWGSLCSMCLVFSSQAPGTAVPHAIIDCRGLQFLEISHQAKTLTLAVKPIIPECLTTRRTGDELLRAAKLLPDGRWEELCMQKLKMSFENAEVLDHWVQALMQKPCETALPDHLQSGCVLRARADAVSSAFNVAEPAPDDIVLPRGEPIFSQDKDEELHEASFVGVL</sequence>
<dbReference type="InterPro" id="IPR035999">
    <property type="entry name" value="Sec7_dom_sf"/>
</dbReference>
<proteinExistence type="predicted"/>
<reference evidence="2" key="1">
    <citation type="submission" date="2022-10" db="EMBL/GenBank/DDBJ databases">
        <authorList>
            <person name="Chen Y."/>
            <person name="Dougan E. K."/>
            <person name="Chan C."/>
            <person name="Rhodes N."/>
            <person name="Thang M."/>
        </authorList>
    </citation>
    <scope>NUCLEOTIDE SEQUENCE</scope>
</reference>
<evidence type="ECO:0000313" key="2">
    <source>
        <dbReference type="EMBL" id="CAI3993717.1"/>
    </source>
</evidence>
<dbReference type="Proteomes" id="UP001152797">
    <property type="component" value="Unassembled WGS sequence"/>
</dbReference>
<dbReference type="Pfam" id="PF01369">
    <property type="entry name" value="Sec7"/>
    <property type="match status" value="1"/>
</dbReference>
<feature type="domain" description="SEC7" evidence="1">
    <location>
        <begin position="106"/>
        <end position="319"/>
    </location>
</feature>
<dbReference type="GO" id="GO:0005085">
    <property type="term" value="F:guanyl-nucleotide exchange factor activity"/>
    <property type="evidence" value="ECO:0007669"/>
    <property type="project" value="InterPro"/>
</dbReference>
<dbReference type="PROSITE" id="PS50190">
    <property type="entry name" value="SEC7"/>
    <property type="match status" value="1"/>
</dbReference>
<reference evidence="3 4" key="2">
    <citation type="submission" date="2024-05" db="EMBL/GenBank/DDBJ databases">
        <authorList>
            <person name="Chen Y."/>
            <person name="Shah S."/>
            <person name="Dougan E. K."/>
            <person name="Thang M."/>
            <person name="Chan C."/>
        </authorList>
    </citation>
    <scope>NUCLEOTIDE SEQUENCE [LARGE SCALE GENOMIC DNA]</scope>
</reference>
<dbReference type="EMBL" id="CAMXCT030001867">
    <property type="protein sequence ID" value="CAL4781029.1"/>
    <property type="molecule type" value="Genomic_DNA"/>
</dbReference>